<comment type="subcellular location">
    <subcellularLocation>
        <location evidence="1">Nucleus</location>
    </subcellularLocation>
</comment>
<dbReference type="Proteomes" id="UP000011715">
    <property type="component" value="Unassembled WGS sequence"/>
</dbReference>
<keyword evidence="3" id="KW-0677">Repeat</keyword>
<evidence type="ECO:0000256" key="3">
    <source>
        <dbReference type="ARBA" id="ARBA00022737"/>
    </source>
</evidence>
<evidence type="ECO:0000256" key="2">
    <source>
        <dbReference type="ARBA" id="ARBA00022723"/>
    </source>
</evidence>
<evidence type="ECO:0000256" key="7">
    <source>
        <dbReference type="PROSITE-ProRule" id="PRU00042"/>
    </source>
</evidence>
<keyword evidence="11" id="KW-1185">Reference proteome</keyword>
<dbReference type="EnsemblFungi" id="MAPG_04773T0">
    <property type="protein sequence ID" value="MAPG_04773T0"/>
    <property type="gene ID" value="MAPG_04773"/>
</dbReference>
<keyword evidence="2" id="KW-0479">Metal-binding</keyword>
<reference evidence="9" key="3">
    <citation type="submission" date="2011-03" db="EMBL/GenBank/DDBJ databases">
        <title>Annotation of Magnaporthe poae ATCC 64411.</title>
        <authorList>
            <person name="Ma L.-J."/>
            <person name="Dead R."/>
            <person name="Young S.K."/>
            <person name="Zeng Q."/>
            <person name="Gargeya S."/>
            <person name="Fitzgerald M."/>
            <person name="Haas B."/>
            <person name="Abouelleil A."/>
            <person name="Alvarado L."/>
            <person name="Arachchi H.M."/>
            <person name="Berlin A."/>
            <person name="Brown A."/>
            <person name="Chapman S.B."/>
            <person name="Chen Z."/>
            <person name="Dunbar C."/>
            <person name="Freedman E."/>
            <person name="Gearin G."/>
            <person name="Gellesch M."/>
            <person name="Goldberg J."/>
            <person name="Griggs A."/>
            <person name="Gujja S."/>
            <person name="Heiman D."/>
            <person name="Howarth C."/>
            <person name="Larson L."/>
            <person name="Lui A."/>
            <person name="MacDonald P.J.P."/>
            <person name="Mehta T."/>
            <person name="Montmayeur A."/>
            <person name="Murphy C."/>
            <person name="Neiman D."/>
            <person name="Pearson M."/>
            <person name="Priest M."/>
            <person name="Roberts A."/>
            <person name="Saif S."/>
            <person name="Shea T."/>
            <person name="Shenoy N."/>
            <person name="Sisk P."/>
            <person name="Stolte C."/>
            <person name="Sykes S."/>
            <person name="Yandava C."/>
            <person name="Wortman J."/>
            <person name="Nusbaum C."/>
            <person name="Birren B."/>
        </authorList>
    </citation>
    <scope>NUCLEOTIDE SEQUENCE</scope>
    <source>
        <strain evidence="9">ATCC 64411</strain>
    </source>
</reference>
<reference evidence="10" key="4">
    <citation type="journal article" date="2015" name="G3 (Bethesda)">
        <title>Genome sequences of three phytopathogenic species of the Magnaporthaceae family of fungi.</title>
        <authorList>
            <person name="Okagaki L.H."/>
            <person name="Nunes C.C."/>
            <person name="Sailsbery J."/>
            <person name="Clay B."/>
            <person name="Brown D."/>
            <person name="John T."/>
            <person name="Oh Y."/>
            <person name="Young N."/>
            <person name="Fitzgerald M."/>
            <person name="Haas B.J."/>
            <person name="Zeng Q."/>
            <person name="Young S."/>
            <person name="Adiconis X."/>
            <person name="Fan L."/>
            <person name="Levin J.Z."/>
            <person name="Mitchell T.K."/>
            <person name="Okubara P.A."/>
            <person name="Farman M.L."/>
            <person name="Kohn L.M."/>
            <person name="Birren B."/>
            <person name="Ma L.-J."/>
            <person name="Dean R.A."/>
        </authorList>
    </citation>
    <scope>NUCLEOTIDE SEQUENCE</scope>
    <source>
        <strain evidence="10">ATCC 64411 / 73-15</strain>
    </source>
</reference>
<dbReference type="EMBL" id="ADBL01001116">
    <property type="status" value="NOT_ANNOTATED_CDS"/>
    <property type="molecule type" value="Genomic_DNA"/>
</dbReference>
<dbReference type="GO" id="GO:0005634">
    <property type="term" value="C:nucleus"/>
    <property type="evidence" value="ECO:0007669"/>
    <property type="project" value="UniProtKB-SubCell"/>
</dbReference>
<dbReference type="EMBL" id="GL876968">
    <property type="protein sequence ID" value="KLU85753.1"/>
    <property type="molecule type" value="Genomic_DNA"/>
</dbReference>
<evidence type="ECO:0000256" key="4">
    <source>
        <dbReference type="ARBA" id="ARBA00022771"/>
    </source>
</evidence>
<protein>
    <recommendedName>
        <fullName evidence="8">C2H2-type domain-containing protein</fullName>
    </recommendedName>
</protein>
<feature type="domain" description="C2H2-type" evidence="8">
    <location>
        <begin position="133"/>
        <end position="161"/>
    </location>
</feature>
<sequence>MSQKDPLRRVGSLLRNEIRFAMDLVAPEVNYRADLDASVCIITIDAKLDQESENRVKDIVLAWDPLEIHPIMPIKFRLEGTPIALSSAPPPPAVASSSAAALAPAPLETILEEDEGEDDDDDYDGDDDNDRVFGCAFCGARFSLWSALKRHHREMHRGKEGPNFCHRCRQAFRHDRSLRSHEKAKHPDLPRRAPALAGPAVPLVCGVCGKSYATLPSLKCHCTKSHGGAGVPS</sequence>
<dbReference type="Gene3D" id="3.30.160.60">
    <property type="entry name" value="Classic Zinc Finger"/>
    <property type="match status" value="1"/>
</dbReference>
<reference evidence="9" key="2">
    <citation type="submission" date="2010-05" db="EMBL/GenBank/DDBJ databases">
        <title>The Genome Sequence of Magnaporthe poae strain ATCC 64411.</title>
        <authorList>
            <consortium name="The Broad Institute Genome Sequencing Platform"/>
            <consortium name="Broad Institute Genome Sequencing Center for Infectious Disease"/>
            <person name="Ma L.-J."/>
            <person name="Dead R."/>
            <person name="Young S."/>
            <person name="Zeng Q."/>
            <person name="Koehrsen M."/>
            <person name="Alvarado L."/>
            <person name="Berlin A."/>
            <person name="Chapman S.B."/>
            <person name="Chen Z."/>
            <person name="Freedman E."/>
            <person name="Gellesch M."/>
            <person name="Goldberg J."/>
            <person name="Griggs A."/>
            <person name="Gujja S."/>
            <person name="Heilman E.R."/>
            <person name="Heiman D."/>
            <person name="Hepburn T."/>
            <person name="Howarth C."/>
            <person name="Jen D."/>
            <person name="Larson L."/>
            <person name="Mehta T."/>
            <person name="Neiman D."/>
            <person name="Pearson M."/>
            <person name="Roberts A."/>
            <person name="Saif S."/>
            <person name="Shea T."/>
            <person name="Shenoy N."/>
            <person name="Sisk P."/>
            <person name="Stolte C."/>
            <person name="Sykes S."/>
            <person name="Walk T."/>
            <person name="White J."/>
            <person name="Yandava C."/>
            <person name="Haas B."/>
            <person name="Nusbaum C."/>
            <person name="Birren B."/>
        </authorList>
    </citation>
    <scope>NUCLEOTIDE SEQUENCE</scope>
    <source>
        <strain evidence="9">ATCC 64411</strain>
    </source>
</reference>
<proteinExistence type="predicted"/>
<dbReference type="SUPFAM" id="SSF57667">
    <property type="entry name" value="beta-beta-alpha zinc fingers"/>
    <property type="match status" value="1"/>
</dbReference>
<evidence type="ECO:0000259" key="8">
    <source>
        <dbReference type="PROSITE" id="PS50157"/>
    </source>
</evidence>
<dbReference type="GO" id="GO:0008270">
    <property type="term" value="F:zinc ion binding"/>
    <property type="evidence" value="ECO:0007669"/>
    <property type="project" value="UniProtKB-KW"/>
</dbReference>
<dbReference type="AlphaFoldDB" id="A0A0C4DXL9"/>
<dbReference type="OrthoDB" id="1405595at2759"/>
<feature type="domain" description="C2H2-type" evidence="8">
    <location>
        <begin position="163"/>
        <end position="186"/>
    </location>
</feature>
<dbReference type="PANTHER" id="PTHR24406">
    <property type="entry name" value="TRANSCRIPTIONAL REPRESSOR CTCFL-RELATED"/>
    <property type="match status" value="1"/>
</dbReference>
<name>A0A0C4DXL9_MAGP6</name>
<accession>A0A0C4DXL9</accession>
<dbReference type="InterPro" id="IPR036236">
    <property type="entry name" value="Znf_C2H2_sf"/>
</dbReference>
<dbReference type="PROSITE" id="PS50157">
    <property type="entry name" value="ZINC_FINGER_C2H2_2"/>
    <property type="match status" value="2"/>
</dbReference>
<reference evidence="10" key="5">
    <citation type="submission" date="2015-06" db="UniProtKB">
        <authorList>
            <consortium name="EnsemblFungi"/>
        </authorList>
    </citation>
    <scope>IDENTIFICATION</scope>
    <source>
        <strain evidence="10">ATCC 64411</strain>
    </source>
</reference>
<keyword evidence="6" id="KW-0539">Nucleus</keyword>
<organism evidence="10 11">
    <name type="scientific">Magnaporthiopsis poae (strain ATCC 64411 / 73-15)</name>
    <name type="common">Kentucky bluegrass fungus</name>
    <name type="synonym">Magnaporthe poae</name>
    <dbReference type="NCBI Taxonomy" id="644358"/>
    <lineage>
        <taxon>Eukaryota</taxon>
        <taxon>Fungi</taxon>
        <taxon>Dikarya</taxon>
        <taxon>Ascomycota</taxon>
        <taxon>Pezizomycotina</taxon>
        <taxon>Sordariomycetes</taxon>
        <taxon>Sordariomycetidae</taxon>
        <taxon>Magnaporthales</taxon>
        <taxon>Magnaporthaceae</taxon>
        <taxon>Magnaporthiopsis</taxon>
    </lineage>
</organism>
<evidence type="ECO:0000313" key="10">
    <source>
        <dbReference type="EnsemblFungi" id="MAPG_04773T0"/>
    </source>
</evidence>
<evidence type="ECO:0000313" key="9">
    <source>
        <dbReference type="EMBL" id="KLU85753.1"/>
    </source>
</evidence>
<gene>
    <name evidence="9" type="ORF">MAPG_04773</name>
</gene>
<evidence type="ECO:0000256" key="5">
    <source>
        <dbReference type="ARBA" id="ARBA00022833"/>
    </source>
</evidence>
<dbReference type="InterPro" id="IPR013087">
    <property type="entry name" value="Znf_C2H2_type"/>
</dbReference>
<dbReference type="VEuPathDB" id="FungiDB:MAPG_04773"/>
<evidence type="ECO:0000256" key="1">
    <source>
        <dbReference type="ARBA" id="ARBA00004123"/>
    </source>
</evidence>
<keyword evidence="4 7" id="KW-0863">Zinc-finger</keyword>
<dbReference type="PROSITE" id="PS00028">
    <property type="entry name" value="ZINC_FINGER_C2H2_1"/>
    <property type="match status" value="3"/>
</dbReference>
<dbReference type="SMART" id="SM00355">
    <property type="entry name" value="ZnF_C2H2"/>
    <property type="match status" value="3"/>
</dbReference>
<dbReference type="STRING" id="644358.A0A0C4DXL9"/>
<evidence type="ECO:0000256" key="6">
    <source>
        <dbReference type="ARBA" id="ARBA00023242"/>
    </source>
</evidence>
<keyword evidence="5" id="KW-0862">Zinc</keyword>
<reference evidence="11" key="1">
    <citation type="submission" date="2010-05" db="EMBL/GenBank/DDBJ databases">
        <title>The genome sequence of Magnaporthe poae strain ATCC 64411.</title>
        <authorList>
            <person name="Ma L.-J."/>
            <person name="Dead R."/>
            <person name="Young S."/>
            <person name="Zeng Q."/>
            <person name="Koehrsen M."/>
            <person name="Alvarado L."/>
            <person name="Berlin A."/>
            <person name="Chapman S.B."/>
            <person name="Chen Z."/>
            <person name="Freedman E."/>
            <person name="Gellesch M."/>
            <person name="Goldberg J."/>
            <person name="Griggs A."/>
            <person name="Gujja S."/>
            <person name="Heilman E.R."/>
            <person name="Heiman D."/>
            <person name="Hepburn T."/>
            <person name="Howarth C."/>
            <person name="Jen D."/>
            <person name="Larson L."/>
            <person name="Mehta T."/>
            <person name="Neiman D."/>
            <person name="Pearson M."/>
            <person name="Roberts A."/>
            <person name="Saif S."/>
            <person name="Shea T."/>
            <person name="Shenoy N."/>
            <person name="Sisk P."/>
            <person name="Stolte C."/>
            <person name="Sykes S."/>
            <person name="Walk T."/>
            <person name="White J."/>
            <person name="Yandava C."/>
            <person name="Haas B."/>
            <person name="Nusbaum C."/>
            <person name="Birren B."/>
        </authorList>
    </citation>
    <scope>NUCLEOTIDE SEQUENCE [LARGE SCALE GENOMIC DNA]</scope>
    <source>
        <strain evidence="11">ATCC 64411 / 73-15</strain>
    </source>
</reference>
<dbReference type="InterPro" id="IPR050888">
    <property type="entry name" value="ZnF_C2H2-type_TF"/>
</dbReference>
<evidence type="ECO:0000313" key="11">
    <source>
        <dbReference type="Proteomes" id="UP000011715"/>
    </source>
</evidence>